<evidence type="ECO:0000256" key="3">
    <source>
        <dbReference type="ARBA" id="ARBA00022729"/>
    </source>
</evidence>
<dbReference type="RefSeq" id="WP_304484233.1">
    <property type="nucleotide sequence ID" value="NZ_JAUQOQ010000006.1"/>
</dbReference>
<dbReference type="CDD" id="cd14656">
    <property type="entry name" value="Imelysin-like_EfeO"/>
    <property type="match status" value="1"/>
</dbReference>
<dbReference type="InterPro" id="IPR038352">
    <property type="entry name" value="Imelysin_sf"/>
</dbReference>
<dbReference type="Pfam" id="PF13473">
    <property type="entry name" value="Cupredoxin_1"/>
    <property type="match status" value="1"/>
</dbReference>
<name>A0ABV4Z7J6_9PSED</name>
<organism evidence="7 8">
    <name type="scientific">Pseudomonas boreofloridensis</name>
    <dbReference type="NCBI Taxonomy" id="3064348"/>
    <lineage>
        <taxon>Bacteria</taxon>
        <taxon>Pseudomonadati</taxon>
        <taxon>Pseudomonadota</taxon>
        <taxon>Gammaproteobacteria</taxon>
        <taxon>Pseudomonadales</taxon>
        <taxon>Pseudomonadaceae</taxon>
        <taxon>Pseudomonas</taxon>
    </lineage>
</organism>
<dbReference type="NCBIfam" id="NF007697">
    <property type="entry name" value="PRK10378.1"/>
    <property type="match status" value="1"/>
</dbReference>
<keyword evidence="3" id="KW-0732">Signal</keyword>
<comment type="similarity">
    <text evidence="2">Belongs to the EfeM/EfeO family.</text>
</comment>
<proteinExistence type="inferred from homology"/>
<keyword evidence="4" id="KW-1133">Transmembrane helix</keyword>
<dbReference type="InterPro" id="IPR028096">
    <property type="entry name" value="EfeO_Cupredoxin"/>
</dbReference>
<dbReference type="InterPro" id="IPR053377">
    <property type="entry name" value="Iron_uptake_EfeM/EfeO"/>
</dbReference>
<gene>
    <name evidence="7" type="primary">efeO</name>
    <name evidence="7" type="ORF">ACE1YR_08545</name>
</gene>
<dbReference type="PANTHER" id="PTHR39192:SF1">
    <property type="entry name" value="IRON UPTAKE SYSTEM COMPONENT EFEO"/>
    <property type="match status" value="1"/>
</dbReference>
<protein>
    <submittedName>
        <fullName evidence="7">Iron uptake system protein EfeO</fullName>
    </submittedName>
</protein>
<dbReference type="Proteomes" id="UP001577047">
    <property type="component" value="Unassembled WGS sequence"/>
</dbReference>
<dbReference type="InterPro" id="IPR018976">
    <property type="entry name" value="Imelysin-like"/>
</dbReference>
<evidence type="ECO:0000256" key="2">
    <source>
        <dbReference type="ARBA" id="ARBA00005989"/>
    </source>
</evidence>
<evidence type="ECO:0000313" key="7">
    <source>
        <dbReference type="EMBL" id="MFB3800486.1"/>
    </source>
</evidence>
<feature type="transmembrane region" description="Helical" evidence="4">
    <location>
        <begin position="20"/>
        <end position="40"/>
    </location>
</feature>
<reference evidence="7 8" key="1">
    <citation type="submission" date="2024-09" db="EMBL/GenBank/DDBJ databases">
        <authorList>
            <person name="Fullem K."/>
        </authorList>
    </citation>
    <scope>NUCLEOTIDE SEQUENCE [LARGE SCALE GENOMIC DNA]</scope>
    <source>
        <strain evidence="8">K1(2024)</strain>
    </source>
</reference>
<evidence type="ECO:0000259" key="6">
    <source>
        <dbReference type="Pfam" id="PF13473"/>
    </source>
</evidence>
<comment type="subcellular location">
    <subcellularLocation>
        <location evidence="1">Periplasm</location>
    </subcellularLocation>
</comment>
<evidence type="ECO:0000313" key="8">
    <source>
        <dbReference type="Proteomes" id="UP001577047"/>
    </source>
</evidence>
<keyword evidence="4" id="KW-0812">Transmembrane</keyword>
<comment type="caution">
    <text evidence="7">The sequence shown here is derived from an EMBL/GenBank/DDBJ whole genome shotgun (WGS) entry which is preliminary data.</text>
</comment>
<dbReference type="EMBL" id="JBHFXX010000005">
    <property type="protein sequence ID" value="MFB3800486.1"/>
    <property type="molecule type" value="Genomic_DNA"/>
</dbReference>
<sequence>MSRDQGGPPATPPSPRLLRLALVGSVLLMAGAGVVFYYAAQQAQAKRSTGAGQETLVTLRDHACEPNDLSVAAGVNRFRIVNQSQRAVEWEILDGVLVIEERENIAPGLSQVITANLQPGRYAITCGLLSNPRGSLTVTPTAASEAAAQARPTLTAFIGPLSEYRVYLSSQGSALVRAGAALQQAIQAGDLQQAQTAYAQARLIYQRIAGASQRLGELDNRINARADYFEQREQDPAFGGFHRLEYGLFQQRSSAGLEPVAQALTLDLSELKTQLLAQSIAPAQFTGAVVRNLQSLAQSRSSGEEERYSHLDLPGFAANLEGARKVIDLLRPLLARNASASLAAVDAAMAQFDQQLKALRSDDQFLPYDQVTPAQRQQIAEGAQHLANAITALNPALGLDDLPTQASPQ</sequence>
<dbReference type="Pfam" id="PF09375">
    <property type="entry name" value="Peptidase_M75"/>
    <property type="match status" value="1"/>
</dbReference>
<dbReference type="NCBIfam" id="NF041757">
    <property type="entry name" value="EfeO"/>
    <property type="match status" value="1"/>
</dbReference>
<evidence type="ECO:0000256" key="4">
    <source>
        <dbReference type="SAM" id="Phobius"/>
    </source>
</evidence>
<dbReference type="PANTHER" id="PTHR39192">
    <property type="entry name" value="IRON UPTAKE SYSTEM COMPONENT EFEO"/>
    <property type="match status" value="1"/>
</dbReference>
<dbReference type="Gene3D" id="1.20.1420.20">
    <property type="entry name" value="M75 peptidase, HXXE motif"/>
    <property type="match status" value="1"/>
</dbReference>
<dbReference type="InterPro" id="IPR050894">
    <property type="entry name" value="EfeM/EfeO_iron_uptake"/>
</dbReference>
<evidence type="ECO:0000259" key="5">
    <source>
        <dbReference type="Pfam" id="PF09375"/>
    </source>
</evidence>
<evidence type="ECO:0000256" key="1">
    <source>
        <dbReference type="ARBA" id="ARBA00004418"/>
    </source>
</evidence>
<accession>A0ABV4Z7J6</accession>
<keyword evidence="4" id="KW-0472">Membrane</keyword>
<feature type="domain" description="Imelysin-like" evidence="5">
    <location>
        <begin position="161"/>
        <end position="389"/>
    </location>
</feature>
<keyword evidence="8" id="KW-1185">Reference proteome</keyword>
<feature type="domain" description="EfeO-type cupredoxin-like" evidence="6">
    <location>
        <begin position="35"/>
        <end position="138"/>
    </location>
</feature>
<dbReference type="InterPro" id="IPR034981">
    <property type="entry name" value="Imelysin-like_EfeO/Algp7"/>
</dbReference>